<reference evidence="3" key="1">
    <citation type="submission" date="2018-06" db="EMBL/GenBank/DDBJ databases">
        <authorList>
            <person name="Zhirakovskaya E."/>
        </authorList>
    </citation>
    <scope>NUCLEOTIDE SEQUENCE</scope>
</reference>
<dbReference type="InterPro" id="IPR005804">
    <property type="entry name" value="FA_desaturase_dom"/>
</dbReference>
<organism evidence="3">
    <name type="scientific">hydrothermal vent metagenome</name>
    <dbReference type="NCBI Taxonomy" id="652676"/>
    <lineage>
        <taxon>unclassified sequences</taxon>
        <taxon>metagenomes</taxon>
        <taxon>ecological metagenomes</taxon>
    </lineage>
</organism>
<accession>A0A3B0SAD2</accession>
<dbReference type="Pfam" id="PF00487">
    <property type="entry name" value="FA_desaturase"/>
    <property type="match status" value="1"/>
</dbReference>
<evidence type="ECO:0000259" key="2">
    <source>
        <dbReference type="Pfam" id="PF00487"/>
    </source>
</evidence>
<dbReference type="EMBL" id="UOEH01000283">
    <property type="protein sequence ID" value="VAV99711.1"/>
    <property type="molecule type" value="Genomic_DNA"/>
</dbReference>
<dbReference type="GO" id="GO:0016717">
    <property type="term" value="F:oxidoreductase activity, acting on paired donors, with oxidation of a pair of donors resulting in the reduction of molecular oxygen to two molecules of water"/>
    <property type="evidence" value="ECO:0007669"/>
    <property type="project" value="TreeGrafter"/>
</dbReference>
<dbReference type="PANTHER" id="PTHR19353:SF19">
    <property type="entry name" value="DELTA(5) FATTY ACID DESATURASE C-RELATED"/>
    <property type="match status" value="1"/>
</dbReference>
<dbReference type="CDD" id="cd01060">
    <property type="entry name" value="Membrane-FADS-like"/>
    <property type="match status" value="1"/>
</dbReference>
<feature type="domain" description="Fatty acid desaturase" evidence="2">
    <location>
        <begin position="65"/>
        <end position="326"/>
    </location>
</feature>
<evidence type="ECO:0000256" key="1">
    <source>
        <dbReference type="SAM" id="Phobius"/>
    </source>
</evidence>
<keyword evidence="1" id="KW-0812">Transmembrane</keyword>
<keyword evidence="1" id="KW-0472">Membrane</keyword>
<dbReference type="PANTHER" id="PTHR19353">
    <property type="entry name" value="FATTY ACID DESATURASE 2"/>
    <property type="match status" value="1"/>
</dbReference>
<feature type="transmembrane region" description="Helical" evidence="1">
    <location>
        <begin position="96"/>
        <end position="116"/>
    </location>
</feature>
<feature type="transmembrane region" description="Helical" evidence="1">
    <location>
        <begin position="145"/>
        <end position="174"/>
    </location>
</feature>
<proteinExistence type="predicted"/>
<dbReference type="GO" id="GO:0008610">
    <property type="term" value="P:lipid biosynthetic process"/>
    <property type="evidence" value="ECO:0007669"/>
    <property type="project" value="UniProtKB-ARBA"/>
</dbReference>
<dbReference type="GO" id="GO:0016020">
    <property type="term" value="C:membrane"/>
    <property type="evidence" value="ECO:0007669"/>
    <property type="project" value="TreeGrafter"/>
</dbReference>
<dbReference type="InterPro" id="IPR012171">
    <property type="entry name" value="Fatty_acid_desaturase"/>
</dbReference>
<protein>
    <submittedName>
        <fullName evidence="3">Fatty acid desaturase, type 2</fullName>
    </submittedName>
</protein>
<dbReference type="AlphaFoldDB" id="A0A3B0SAD2"/>
<keyword evidence="1" id="KW-1133">Transmembrane helix</keyword>
<name>A0A3B0SAD2_9ZZZZ</name>
<gene>
    <name evidence="3" type="ORF">MNBD_ALPHA05-1639</name>
</gene>
<feature type="transmembrane region" description="Helical" evidence="1">
    <location>
        <begin position="61"/>
        <end position="84"/>
    </location>
</feature>
<sequence length="357" mass="40397">MNIITLDKPNQKPFPIAEARAIAKRFSRPKPIVYWVDFIVSITIAWTAFFFAVTAPAFSPIQFGAVIISALAHYRAVIFTHELAHLKRGTFTTFRAVWNIFSGIPMMVPSFSYTGVHIDHHRPGIYGFKEDGEYVPFATGKPWRIVGYMLLIFVLPLLMAARFIILTPLSYVIWPLRRVLWRYLSSLAIDLGYKRPPPAKQDDDSWRLQELGAFVFGAGAITLVVLNVLPVAVLAVWYAVAVVIFFLNSLRTLAAHAYRNPGDQLMSRSEEFLDSVNVPGIAFVSALWAPVGLRFHATHHLFPSMPYHELEKLHKTLVTELPDNSTYLSASRKSLFDALVRLWQEARKADRAQAITQ</sequence>
<evidence type="ECO:0000313" key="3">
    <source>
        <dbReference type="EMBL" id="VAV99711.1"/>
    </source>
</evidence>
<feature type="transmembrane region" description="Helical" evidence="1">
    <location>
        <begin position="32"/>
        <end position="55"/>
    </location>
</feature>